<comment type="caution">
    <text evidence="3">The sequence shown here is derived from an EMBL/GenBank/DDBJ whole genome shotgun (WGS) entry which is preliminary data.</text>
</comment>
<dbReference type="AlphaFoldDB" id="A0A2X0IM30"/>
<evidence type="ECO:0000256" key="1">
    <source>
        <dbReference type="SAM" id="SignalP"/>
    </source>
</evidence>
<dbReference type="OrthoDB" id="2751008at2"/>
<organism evidence="3 4">
    <name type="scientific">Streptacidiphilus pinicola</name>
    <dbReference type="NCBI Taxonomy" id="2219663"/>
    <lineage>
        <taxon>Bacteria</taxon>
        <taxon>Bacillati</taxon>
        <taxon>Actinomycetota</taxon>
        <taxon>Actinomycetes</taxon>
        <taxon>Kitasatosporales</taxon>
        <taxon>Streptomycetaceae</taxon>
        <taxon>Streptacidiphilus</taxon>
    </lineage>
</organism>
<proteinExistence type="predicted"/>
<evidence type="ECO:0000313" key="3">
    <source>
        <dbReference type="EMBL" id="RAG86182.1"/>
    </source>
</evidence>
<accession>A0A2X0IM30</accession>
<keyword evidence="4" id="KW-1185">Reference proteome</keyword>
<keyword evidence="1" id="KW-0732">Signal</keyword>
<feature type="signal peptide" evidence="1">
    <location>
        <begin position="1"/>
        <end position="26"/>
    </location>
</feature>
<protein>
    <recommendedName>
        <fullName evidence="2">Deoxyribonuclease NucA/NucB domain-containing protein</fullName>
    </recommendedName>
</protein>
<evidence type="ECO:0000313" key="4">
    <source>
        <dbReference type="Proteomes" id="UP000248889"/>
    </source>
</evidence>
<reference evidence="3 4" key="1">
    <citation type="submission" date="2018-06" db="EMBL/GenBank/DDBJ databases">
        <title>Streptacidiphilus pinicola sp. nov., isolated from pine grove soil.</title>
        <authorList>
            <person name="Roh S.G."/>
            <person name="Park S."/>
            <person name="Kim M.-K."/>
            <person name="Yun B.-R."/>
            <person name="Park J."/>
            <person name="Kim M.J."/>
            <person name="Kim Y.S."/>
            <person name="Kim S.B."/>
        </authorList>
    </citation>
    <scope>NUCLEOTIDE SEQUENCE [LARGE SCALE GENOMIC DNA]</scope>
    <source>
        <strain evidence="3 4">MMS16-CNU450</strain>
    </source>
</reference>
<gene>
    <name evidence="3" type="ORF">DN069_07860</name>
</gene>
<dbReference type="Proteomes" id="UP000248889">
    <property type="component" value="Unassembled WGS sequence"/>
</dbReference>
<sequence length="365" mass="38447">MKAASKLTTVLASLAVVAGGAATVAAAPAQGQTITTHVATRQIDIASVARAHAQVVGAPAGFCVVPKTLTNTVNRTMDCAIEDVTVVALRNGVPEGTAKFSVYHETHLNLAGVKWSEKVTVGPAAIVGAAGGIETTFIPACFSSCHVSASGALARPFVLGRSSHTGTLNYYFTVSKGLARESASRYEMNYLKPGYTPGMTVAKSATYRCDDEDLQYGAGCVYPQRIAVDADFNALSPMAALKGIGDNIRKVQRAGLHVGKPGGILLTRATAAQQTKNRDDVCGKAKPKPGDIWWTVIPGNTNTTPSCDEYPFADVMEGGLTYGPPNRAIKWVPLGENRAQGGILRTFFGRYHILPGDKFFENVGA</sequence>
<feature type="chain" id="PRO_5016158464" description="Deoxyribonuclease NucA/NucB domain-containing protein" evidence="1">
    <location>
        <begin position="27"/>
        <end position="365"/>
    </location>
</feature>
<evidence type="ECO:0000259" key="2">
    <source>
        <dbReference type="Pfam" id="PF14040"/>
    </source>
</evidence>
<dbReference type="InterPro" id="IPR029476">
    <property type="entry name" value="DNase_NucA_NucB"/>
</dbReference>
<dbReference type="Pfam" id="PF14040">
    <property type="entry name" value="DNase_NucA_NucB"/>
    <property type="match status" value="1"/>
</dbReference>
<dbReference type="RefSeq" id="WP_111500126.1">
    <property type="nucleotide sequence ID" value="NZ_QKYN01000031.1"/>
</dbReference>
<dbReference type="EMBL" id="QKYN01000031">
    <property type="protein sequence ID" value="RAG86182.1"/>
    <property type="molecule type" value="Genomic_DNA"/>
</dbReference>
<feature type="domain" description="Deoxyribonuclease NucA/NucB" evidence="2">
    <location>
        <begin position="264"/>
        <end position="359"/>
    </location>
</feature>
<name>A0A2X0IM30_9ACTN</name>